<evidence type="ECO:0000313" key="1">
    <source>
        <dbReference type="EMBL" id="UZD23466.1"/>
    </source>
</evidence>
<sequence>MCATYIDPPRLVFRTPDKHSGMIFRQDPSWPRYFSGIKGINFLEEVFESVLSTLPRGFVGFATNDTVKTASLLYDNVVLVHVSHFSNLYYDPLDHDVPYIPYESGVKLIIHQIRNPNFETGGSIADYFNGPDSEAEARKLIESHRQSLTDISDSCYKAASSKHLSVVPTWNDRSELDYLLPEENAMEAFSALMENVPQLDARNTSWEVISELKKDQESLEKVRRMRVWFHTEVKSKSFAAAQDLILSNMEDYKSSLKKHGASYKDGILEVFLKKENLTASIISALAGVQLAGAMEGIAAAGIPILGDLVLQIRKSNREKKSIQNHPFALLTKIEEASN</sequence>
<gene>
    <name evidence="1" type="ORF">OM944_03025</name>
</gene>
<dbReference type="Proteomes" id="UP001163156">
    <property type="component" value="Chromosome"/>
</dbReference>
<organism evidence="1 2">
    <name type="scientific">Algoriphagus halophytocola</name>
    <dbReference type="NCBI Taxonomy" id="2991499"/>
    <lineage>
        <taxon>Bacteria</taxon>
        <taxon>Pseudomonadati</taxon>
        <taxon>Bacteroidota</taxon>
        <taxon>Cytophagia</taxon>
        <taxon>Cytophagales</taxon>
        <taxon>Cyclobacteriaceae</taxon>
        <taxon>Algoriphagus</taxon>
    </lineage>
</organism>
<proteinExistence type="predicted"/>
<name>A0ABY6MI45_9BACT</name>
<dbReference type="EMBL" id="CP110226">
    <property type="protein sequence ID" value="UZD23466.1"/>
    <property type="molecule type" value="Genomic_DNA"/>
</dbReference>
<accession>A0ABY6MI45</accession>
<reference evidence="1" key="1">
    <citation type="submission" date="2022-10" db="EMBL/GenBank/DDBJ databases">
        <title>Algoriphagus sp. a novel bacteria isolate from halophytes salicornia europaea.</title>
        <authorList>
            <person name="Peng Y."/>
            <person name="Jiang L."/>
            <person name="Lee J."/>
        </authorList>
    </citation>
    <scope>NUCLEOTIDE SEQUENCE</scope>
    <source>
        <strain evidence="1">TR-M5</strain>
    </source>
</reference>
<protein>
    <submittedName>
        <fullName evidence="1">Uncharacterized protein</fullName>
    </submittedName>
</protein>
<dbReference type="RefSeq" id="WP_264810008.1">
    <property type="nucleotide sequence ID" value="NZ_CP110226.1"/>
</dbReference>
<keyword evidence="2" id="KW-1185">Reference proteome</keyword>
<evidence type="ECO:0000313" key="2">
    <source>
        <dbReference type="Proteomes" id="UP001163156"/>
    </source>
</evidence>